<protein>
    <submittedName>
        <fullName evidence="3">Glycopeptide antibiotics resistance protein</fullName>
    </submittedName>
</protein>
<reference evidence="3 4" key="1">
    <citation type="submission" date="2023-07" db="EMBL/GenBank/DDBJ databases">
        <title>Sorghum-associated microbial communities from plants grown in Nebraska, USA.</title>
        <authorList>
            <person name="Schachtman D."/>
        </authorList>
    </citation>
    <scope>NUCLEOTIDE SEQUENCE [LARGE SCALE GENOMIC DNA]</scope>
    <source>
        <strain evidence="3 4">CC482</strain>
    </source>
</reference>
<feature type="transmembrane region" description="Helical" evidence="1">
    <location>
        <begin position="12"/>
        <end position="33"/>
    </location>
</feature>
<keyword evidence="1" id="KW-0472">Membrane</keyword>
<evidence type="ECO:0000259" key="2">
    <source>
        <dbReference type="Pfam" id="PF04892"/>
    </source>
</evidence>
<feature type="transmembrane region" description="Helical" evidence="1">
    <location>
        <begin position="126"/>
        <end position="147"/>
    </location>
</feature>
<sequence>MYKQAYSKSILFNLLLTVAALIYVFIMLHLLLYRDRYNGGGYSYNIVPLHTIKQYIFFRHHMNWSIWFTNIFGNIVLFIPIGIFAPLFRVKYRNPIRLAAFTIVWIAIIELIQMLAHVGSFDIDDIILNTFGALLGLIFTSIMLFVYRKSK</sequence>
<comment type="caution">
    <text evidence="3">The sequence shown here is derived from an EMBL/GenBank/DDBJ whole genome shotgun (WGS) entry which is preliminary data.</text>
</comment>
<evidence type="ECO:0000313" key="4">
    <source>
        <dbReference type="Proteomes" id="UP001229346"/>
    </source>
</evidence>
<dbReference type="PANTHER" id="PTHR36834:SF1">
    <property type="entry name" value="INTEGRAL MEMBRANE PROTEIN"/>
    <property type="match status" value="1"/>
</dbReference>
<gene>
    <name evidence="3" type="ORF">J2T15_002990</name>
</gene>
<dbReference type="Proteomes" id="UP001229346">
    <property type="component" value="Unassembled WGS sequence"/>
</dbReference>
<feature type="transmembrane region" description="Helical" evidence="1">
    <location>
        <begin position="100"/>
        <end position="120"/>
    </location>
</feature>
<keyword evidence="1" id="KW-0812">Transmembrane</keyword>
<proteinExistence type="predicted"/>
<accession>A0ABT9U528</accession>
<dbReference type="EMBL" id="JAUSSU010000005">
    <property type="protein sequence ID" value="MDQ0113549.1"/>
    <property type="molecule type" value="Genomic_DNA"/>
</dbReference>
<feature type="domain" description="VanZ-like" evidence="2">
    <location>
        <begin position="21"/>
        <end position="142"/>
    </location>
</feature>
<dbReference type="RefSeq" id="WP_307204751.1">
    <property type="nucleotide sequence ID" value="NZ_JAUSSU010000005.1"/>
</dbReference>
<dbReference type="InterPro" id="IPR053150">
    <property type="entry name" value="Teicoplanin_resist-assoc"/>
</dbReference>
<organism evidence="3 4">
    <name type="scientific">Paenibacillus harenae</name>
    <dbReference type="NCBI Taxonomy" id="306543"/>
    <lineage>
        <taxon>Bacteria</taxon>
        <taxon>Bacillati</taxon>
        <taxon>Bacillota</taxon>
        <taxon>Bacilli</taxon>
        <taxon>Bacillales</taxon>
        <taxon>Paenibacillaceae</taxon>
        <taxon>Paenibacillus</taxon>
    </lineage>
</organism>
<evidence type="ECO:0000256" key="1">
    <source>
        <dbReference type="SAM" id="Phobius"/>
    </source>
</evidence>
<dbReference type="PANTHER" id="PTHR36834">
    <property type="entry name" value="MEMBRANE PROTEIN-RELATED"/>
    <property type="match status" value="1"/>
</dbReference>
<evidence type="ECO:0000313" key="3">
    <source>
        <dbReference type="EMBL" id="MDQ0113549.1"/>
    </source>
</evidence>
<dbReference type="InterPro" id="IPR006976">
    <property type="entry name" value="VanZ-like"/>
</dbReference>
<feature type="transmembrane region" description="Helical" evidence="1">
    <location>
        <begin position="64"/>
        <end position="88"/>
    </location>
</feature>
<dbReference type="Pfam" id="PF04892">
    <property type="entry name" value="VanZ"/>
    <property type="match status" value="1"/>
</dbReference>
<keyword evidence="1" id="KW-1133">Transmembrane helix</keyword>
<name>A0ABT9U528_PAEHA</name>
<keyword evidence="4" id="KW-1185">Reference proteome</keyword>